<evidence type="ECO:0000313" key="3">
    <source>
        <dbReference type="Proteomes" id="UP001330812"/>
    </source>
</evidence>
<keyword evidence="3" id="KW-1185">Reference proteome</keyword>
<feature type="region of interest" description="Disordered" evidence="1">
    <location>
        <begin position="1"/>
        <end position="32"/>
    </location>
</feature>
<proteinExistence type="predicted"/>
<accession>A0ABZ1I9J0</accession>
<sequence length="170" mass="17757">MNKSSEGRGQSTWAGPQRGETALSHQATDGGLAESDQASVKVLELHRYAHGLVITIDASATTGDVNAGEALRAGMTSTAGGPGPTVLRFRAHLKGGATASTLDHVLAPATEPEPPYFAALGGPGFKIDENRVSSRQELWLWPTPEPGGLDIEVSWPEFGISDAVVSLEVN</sequence>
<feature type="compositionally biased region" description="Polar residues" evidence="1">
    <location>
        <begin position="1"/>
        <end position="14"/>
    </location>
</feature>
<reference evidence="2 3" key="1">
    <citation type="journal article" date="2015" name="Int. J. Syst. Evol. Microbiol.">
        <title>Amycolatopsis rhabdoformis sp. nov., an actinomycete isolated from a tropical forest soil.</title>
        <authorList>
            <person name="Souza W.R."/>
            <person name="Silva R.E."/>
            <person name="Goodfellow M."/>
            <person name="Busarakam K."/>
            <person name="Figueiro F.S."/>
            <person name="Ferreira D."/>
            <person name="Rodrigues-Filho E."/>
            <person name="Moraes L.A.B."/>
            <person name="Zucchi T.D."/>
        </authorList>
    </citation>
    <scope>NUCLEOTIDE SEQUENCE [LARGE SCALE GENOMIC DNA]</scope>
    <source>
        <strain evidence="2 3">NCIMB 14900</strain>
    </source>
</reference>
<dbReference type="EMBL" id="CP142149">
    <property type="protein sequence ID" value="WSE31140.1"/>
    <property type="molecule type" value="Genomic_DNA"/>
</dbReference>
<gene>
    <name evidence="2" type="ORF">VSH64_03275</name>
</gene>
<evidence type="ECO:0000256" key="1">
    <source>
        <dbReference type="SAM" id="MobiDB-lite"/>
    </source>
</evidence>
<dbReference type="Proteomes" id="UP001330812">
    <property type="component" value="Chromosome"/>
</dbReference>
<name>A0ABZ1I9J0_9PSEU</name>
<protein>
    <submittedName>
        <fullName evidence="2">Uncharacterized protein</fullName>
    </submittedName>
</protein>
<evidence type="ECO:0000313" key="2">
    <source>
        <dbReference type="EMBL" id="WSE31140.1"/>
    </source>
</evidence>
<organism evidence="2 3">
    <name type="scientific">Amycolatopsis rhabdoformis</name>
    <dbReference type="NCBI Taxonomy" id="1448059"/>
    <lineage>
        <taxon>Bacteria</taxon>
        <taxon>Bacillati</taxon>
        <taxon>Actinomycetota</taxon>
        <taxon>Actinomycetes</taxon>
        <taxon>Pseudonocardiales</taxon>
        <taxon>Pseudonocardiaceae</taxon>
        <taxon>Amycolatopsis</taxon>
    </lineage>
</organism>
<dbReference type="RefSeq" id="WP_326833949.1">
    <property type="nucleotide sequence ID" value="NZ_CP142149.1"/>
</dbReference>